<dbReference type="Proteomes" id="UP000534286">
    <property type="component" value="Unassembled WGS sequence"/>
</dbReference>
<dbReference type="EMBL" id="JACHJU010000001">
    <property type="protein sequence ID" value="MBB4938199.1"/>
    <property type="molecule type" value="Genomic_DNA"/>
</dbReference>
<dbReference type="Gene3D" id="1.20.1260.10">
    <property type="match status" value="1"/>
</dbReference>
<reference evidence="3 4" key="1">
    <citation type="submission" date="2020-08" db="EMBL/GenBank/DDBJ databases">
        <title>Sequencing the genomes of 1000 actinobacteria strains.</title>
        <authorList>
            <person name="Klenk H.-P."/>
        </authorList>
    </citation>
    <scope>NUCLEOTIDE SEQUENCE [LARGE SCALE GENOMIC DNA]</scope>
    <source>
        <strain evidence="3 4">DSM 43023</strain>
    </source>
</reference>
<evidence type="ECO:0000259" key="2">
    <source>
        <dbReference type="Pfam" id="PF03713"/>
    </source>
</evidence>
<gene>
    <name evidence="3" type="ORF">FHR32_002504</name>
</gene>
<dbReference type="PANTHER" id="PTHR36933:SF1">
    <property type="entry name" value="SLL0788 PROTEIN"/>
    <property type="match status" value="1"/>
</dbReference>
<comment type="caution">
    <text evidence="3">The sequence shown here is derived from an EMBL/GenBank/DDBJ whole genome shotgun (WGS) entry which is preliminary data.</text>
</comment>
<proteinExistence type="predicted"/>
<feature type="chain" id="PRO_5039181738" evidence="1">
    <location>
        <begin position="20"/>
        <end position="205"/>
    </location>
</feature>
<evidence type="ECO:0000256" key="1">
    <source>
        <dbReference type="SAM" id="SignalP"/>
    </source>
</evidence>
<evidence type="ECO:0000313" key="4">
    <source>
        <dbReference type="Proteomes" id="UP000534286"/>
    </source>
</evidence>
<accession>A0A7W7RTZ9</accession>
<feature type="domain" description="DUF305" evidence="2">
    <location>
        <begin position="64"/>
        <end position="199"/>
    </location>
</feature>
<dbReference type="Pfam" id="PF03713">
    <property type="entry name" value="DUF305"/>
    <property type="match status" value="1"/>
</dbReference>
<protein>
    <submittedName>
        <fullName evidence="3">Uncharacterized protein (DUF305 family)</fullName>
    </submittedName>
</protein>
<dbReference type="InterPro" id="IPR012347">
    <property type="entry name" value="Ferritin-like"/>
</dbReference>
<dbReference type="PANTHER" id="PTHR36933">
    <property type="entry name" value="SLL0788 PROTEIN"/>
    <property type="match status" value="1"/>
</dbReference>
<sequence>MRRAGTVLTLLLVSGLAIGLVASCVAHSTAAVPGHRHGPPAVAATVPPATTVTAAATGGFNATDTAWLQLMIPMDERTLPLLDLGTERGHDPAVRRLAARIREAHLAELQRLRETLGRTGLPPTNVHEGHDMPGMVTAADLTALRAATGPSFDRLFAGHLREHLDQSSAVARSEQTAGADGDTRALAAAVERTRAAQRDLLAGIR</sequence>
<keyword evidence="1" id="KW-0732">Signal</keyword>
<feature type="signal peptide" evidence="1">
    <location>
        <begin position="1"/>
        <end position="19"/>
    </location>
</feature>
<dbReference type="AlphaFoldDB" id="A0A7W7RTZ9"/>
<keyword evidence="4" id="KW-1185">Reference proteome</keyword>
<organism evidence="3 4">
    <name type="scientific">Streptosporangium album</name>
    <dbReference type="NCBI Taxonomy" id="47479"/>
    <lineage>
        <taxon>Bacteria</taxon>
        <taxon>Bacillati</taxon>
        <taxon>Actinomycetota</taxon>
        <taxon>Actinomycetes</taxon>
        <taxon>Streptosporangiales</taxon>
        <taxon>Streptosporangiaceae</taxon>
        <taxon>Streptosporangium</taxon>
    </lineage>
</organism>
<dbReference type="InterPro" id="IPR005183">
    <property type="entry name" value="DUF305_CopM-like"/>
</dbReference>
<dbReference type="RefSeq" id="WP_184754424.1">
    <property type="nucleotide sequence ID" value="NZ_BAABEK010000022.1"/>
</dbReference>
<evidence type="ECO:0000313" key="3">
    <source>
        <dbReference type="EMBL" id="MBB4938199.1"/>
    </source>
</evidence>
<name>A0A7W7RTZ9_9ACTN</name>
<dbReference type="PROSITE" id="PS51257">
    <property type="entry name" value="PROKAR_LIPOPROTEIN"/>
    <property type="match status" value="1"/>
</dbReference>